<feature type="chain" id="PRO_5040738849" description="N-formylglutamate amidohydrolase" evidence="1">
    <location>
        <begin position="21"/>
        <end position="327"/>
    </location>
</feature>
<keyword evidence="1" id="KW-0732">Signal</keyword>
<dbReference type="EMBL" id="MU827779">
    <property type="protein sequence ID" value="KAJ7339554.1"/>
    <property type="molecule type" value="Genomic_DNA"/>
</dbReference>
<dbReference type="Proteomes" id="UP001163046">
    <property type="component" value="Unassembled WGS sequence"/>
</dbReference>
<sequence>MMYVHNLLLCAGIFLPGIFGATTVEWGFNHYTKYEPGDINIIITAPHGGNLNPSTQANGDSWPNRRRRGCKIDGECVWTHSCGTTSSDCAARTLNDLNTRAIARAIADEIQANRNNTGGLRPHVVYNMLSRRKLDANREDRESHEATFNISDAIKAYQDYSGFIAQAKSSITGRGLLLDIHGQGHAPPRTELGYLISRYRLNNKRYSIRQSSIRSLGEQWCGSDDACFKDFIQGNRSLGHFMNQEKLAAVPSTEQEKPNGESYFSGGYTLKTYGSRYGGMVDAIQMEFSREFRSVWRTGNAVERQAKLARKLARAIVSFCKKNYNFL</sequence>
<gene>
    <name evidence="2" type="ORF">OS493_005954</name>
</gene>
<dbReference type="AlphaFoldDB" id="A0A9W9YH76"/>
<proteinExistence type="predicted"/>
<evidence type="ECO:0000313" key="2">
    <source>
        <dbReference type="EMBL" id="KAJ7339554.1"/>
    </source>
</evidence>
<comment type="caution">
    <text evidence="2">The sequence shown here is derived from an EMBL/GenBank/DDBJ whole genome shotgun (WGS) entry which is preliminary data.</text>
</comment>
<evidence type="ECO:0008006" key="4">
    <source>
        <dbReference type="Google" id="ProtNLM"/>
    </source>
</evidence>
<accession>A0A9W9YH76</accession>
<reference evidence="2" key="1">
    <citation type="submission" date="2023-01" db="EMBL/GenBank/DDBJ databases">
        <title>Genome assembly of the deep-sea coral Lophelia pertusa.</title>
        <authorList>
            <person name="Herrera S."/>
            <person name="Cordes E."/>
        </authorList>
    </citation>
    <scope>NUCLEOTIDE SEQUENCE</scope>
    <source>
        <strain evidence="2">USNM1676648</strain>
        <tissue evidence="2">Polyp</tissue>
    </source>
</reference>
<protein>
    <recommendedName>
        <fullName evidence="4">N-formylglutamate amidohydrolase</fullName>
    </recommendedName>
</protein>
<keyword evidence="3" id="KW-1185">Reference proteome</keyword>
<dbReference type="Gene3D" id="3.40.630.40">
    <property type="entry name" value="Zn-dependent exopeptidases"/>
    <property type="match status" value="1"/>
</dbReference>
<dbReference type="OrthoDB" id="5971237at2759"/>
<feature type="signal peptide" evidence="1">
    <location>
        <begin position="1"/>
        <end position="20"/>
    </location>
</feature>
<evidence type="ECO:0000313" key="3">
    <source>
        <dbReference type="Proteomes" id="UP001163046"/>
    </source>
</evidence>
<name>A0A9W9YH76_9CNID</name>
<evidence type="ECO:0000256" key="1">
    <source>
        <dbReference type="SAM" id="SignalP"/>
    </source>
</evidence>
<organism evidence="2 3">
    <name type="scientific">Desmophyllum pertusum</name>
    <dbReference type="NCBI Taxonomy" id="174260"/>
    <lineage>
        <taxon>Eukaryota</taxon>
        <taxon>Metazoa</taxon>
        <taxon>Cnidaria</taxon>
        <taxon>Anthozoa</taxon>
        <taxon>Hexacorallia</taxon>
        <taxon>Scleractinia</taxon>
        <taxon>Caryophylliina</taxon>
        <taxon>Caryophylliidae</taxon>
        <taxon>Desmophyllum</taxon>
    </lineage>
</organism>